<evidence type="ECO:0000313" key="2">
    <source>
        <dbReference type="EMBL" id="MXU85229.1"/>
    </source>
</evidence>
<keyword evidence="1" id="KW-1133">Transmembrane helix</keyword>
<accession>A0A6B0TYF5</accession>
<reference evidence="2" key="1">
    <citation type="submission" date="2019-12" db="EMBL/GenBank/DDBJ databases">
        <title>An insight into the sialome of adult female Ixodes ricinus ticks feeding for 6 days.</title>
        <authorList>
            <person name="Perner J."/>
            <person name="Ribeiro J.M.C."/>
        </authorList>
    </citation>
    <scope>NUCLEOTIDE SEQUENCE</scope>
    <source>
        <strain evidence="2">Semi-engorged</strain>
        <tissue evidence="2">Salivary glands</tissue>
    </source>
</reference>
<proteinExistence type="predicted"/>
<keyword evidence="1" id="KW-0812">Transmembrane</keyword>
<evidence type="ECO:0000256" key="1">
    <source>
        <dbReference type="SAM" id="Phobius"/>
    </source>
</evidence>
<organism evidence="2">
    <name type="scientific">Ixodes ricinus</name>
    <name type="common">Common tick</name>
    <name type="synonym">Acarus ricinus</name>
    <dbReference type="NCBI Taxonomy" id="34613"/>
    <lineage>
        <taxon>Eukaryota</taxon>
        <taxon>Metazoa</taxon>
        <taxon>Ecdysozoa</taxon>
        <taxon>Arthropoda</taxon>
        <taxon>Chelicerata</taxon>
        <taxon>Arachnida</taxon>
        <taxon>Acari</taxon>
        <taxon>Parasitiformes</taxon>
        <taxon>Ixodida</taxon>
        <taxon>Ixodoidea</taxon>
        <taxon>Ixodidae</taxon>
        <taxon>Ixodinae</taxon>
        <taxon>Ixodes</taxon>
    </lineage>
</organism>
<dbReference type="AlphaFoldDB" id="A0A6B0TYF5"/>
<name>A0A6B0TYF5_IXORI</name>
<keyword evidence="1" id="KW-0472">Membrane</keyword>
<dbReference type="EMBL" id="GIFC01003146">
    <property type="protein sequence ID" value="MXU85229.1"/>
    <property type="molecule type" value="Transcribed_RNA"/>
</dbReference>
<feature type="transmembrane region" description="Helical" evidence="1">
    <location>
        <begin position="6"/>
        <end position="27"/>
    </location>
</feature>
<protein>
    <submittedName>
        <fullName evidence="2">Putative secreted protein</fullName>
    </submittedName>
</protein>
<sequence length="85" mass="9351">MGPRTAYSIVFKWGFILSSVTVLPAIVEVVSAVPKLALPTSAALAALASRNLRSRGKPPADRRRSAARLCMVFVKRRRCRRMPIS</sequence>